<dbReference type="PANTHER" id="PTHR30154:SF34">
    <property type="entry name" value="TRANSCRIPTIONAL REGULATOR AZLB"/>
    <property type="match status" value="1"/>
</dbReference>
<dbReference type="OrthoDB" id="7501856at2"/>
<dbReference type="InterPro" id="IPR000485">
    <property type="entry name" value="AsnC-type_HTH_dom"/>
</dbReference>
<comment type="caution">
    <text evidence="5">The sequence shown here is derived from an EMBL/GenBank/DDBJ whole genome shotgun (WGS) entry which is preliminary data.</text>
</comment>
<dbReference type="Pfam" id="PF13404">
    <property type="entry name" value="HTH_AsnC-type"/>
    <property type="match status" value="1"/>
</dbReference>
<dbReference type="PROSITE" id="PS50956">
    <property type="entry name" value="HTH_ASNC_2"/>
    <property type="match status" value="1"/>
</dbReference>
<dbReference type="InterPro" id="IPR054609">
    <property type="entry name" value="PF0864-like_C"/>
</dbReference>
<dbReference type="AlphaFoldDB" id="A0A420XN67"/>
<dbReference type="GO" id="GO:0043200">
    <property type="term" value="P:response to amino acid"/>
    <property type="evidence" value="ECO:0007669"/>
    <property type="project" value="TreeGrafter"/>
</dbReference>
<dbReference type="RefSeq" id="WP_121194233.1">
    <property type="nucleotide sequence ID" value="NZ_RBWV01000013.1"/>
</dbReference>
<dbReference type="SMART" id="SM00344">
    <property type="entry name" value="HTH_ASNC"/>
    <property type="match status" value="1"/>
</dbReference>
<evidence type="ECO:0000256" key="2">
    <source>
        <dbReference type="ARBA" id="ARBA00023125"/>
    </source>
</evidence>
<dbReference type="InterPro" id="IPR036390">
    <property type="entry name" value="WH_DNA-bd_sf"/>
</dbReference>
<dbReference type="SUPFAM" id="SSF46785">
    <property type="entry name" value="Winged helix' DNA-binding domain"/>
    <property type="match status" value="1"/>
</dbReference>
<proteinExistence type="predicted"/>
<accession>A0A420XN67</accession>
<dbReference type="InterPro" id="IPR011008">
    <property type="entry name" value="Dimeric_a/b-barrel"/>
</dbReference>
<keyword evidence="1" id="KW-0805">Transcription regulation</keyword>
<dbReference type="InterPro" id="IPR036388">
    <property type="entry name" value="WH-like_DNA-bd_sf"/>
</dbReference>
<dbReference type="EMBL" id="RBWV01000013">
    <property type="protein sequence ID" value="RKS72727.1"/>
    <property type="molecule type" value="Genomic_DNA"/>
</dbReference>
<reference evidence="5 6" key="1">
    <citation type="submission" date="2018-10" db="EMBL/GenBank/DDBJ databases">
        <title>Genomic Encyclopedia of Archaeal and Bacterial Type Strains, Phase II (KMG-II): from individual species to whole genera.</title>
        <authorList>
            <person name="Goeker M."/>
        </authorList>
    </citation>
    <scope>NUCLEOTIDE SEQUENCE [LARGE SCALE GENOMIC DNA]</scope>
    <source>
        <strain evidence="5 6">RP-AC37</strain>
    </source>
</reference>
<dbReference type="PROSITE" id="PS00519">
    <property type="entry name" value="HTH_ASNC_1"/>
    <property type="match status" value="1"/>
</dbReference>
<sequence>MTADPARPPSRTRLDAIDRALIAELQTDGRASYAALAKVVGLSEAAARQRVQRLLAGGVMQVVAVTDPLTVDLARQAMIGVKADGDTREVARLLAELPQVDYVVLCGGTFDILCEVTCEDDEQLLTLLNDSIRLVPGIRSTETFIYLKLVKQTYAWSGALGSG</sequence>
<dbReference type="PRINTS" id="PR00033">
    <property type="entry name" value="HTHASNC"/>
</dbReference>
<keyword evidence="2" id="KW-0238">DNA-binding</keyword>
<dbReference type="SUPFAM" id="SSF54909">
    <property type="entry name" value="Dimeric alpha+beta barrel"/>
    <property type="match status" value="1"/>
</dbReference>
<dbReference type="GO" id="GO:0005829">
    <property type="term" value="C:cytosol"/>
    <property type="evidence" value="ECO:0007669"/>
    <property type="project" value="TreeGrafter"/>
</dbReference>
<protein>
    <submittedName>
        <fullName evidence="5">Lrp/AsnC family transcriptional regulator for asnA, asnC and gidA</fullName>
    </submittedName>
</protein>
<keyword evidence="3" id="KW-0804">Transcription</keyword>
<dbReference type="Proteomes" id="UP000281955">
    <property type="component" value="Unassembled WGS sequence"/>
</dbReference>
<dbReference type="Gene3D" id="3.30.70.920">
    <property type="match status" value="1"/>
</dbReference>
<evidence type="ECO:0000313" key="5">
    <source>
        <dbReference type="EMBL" id="RKS72727.1"/>
    </source>
</evidence>
<gene>
    <name evidence="5" type="ORF">CLV35_2976</name>
</gene>
<dbReference type="InParanoid" id="A0A420XN67"/>
<dbReference type="InterPro" id="IPR019885">
    <property type="entry name" value="Tscrpt_reg_HTH_AsnC-type_CS"/>
</dbReference>
<keyword evidence="6" id="KW-1185">Reference proteome</keyword>
<dbReference type="InterPro" id="IPR019888">
    <property type="entry name" value="Tscrpt_reg_AsnC-like"/>
</dbReference>
<dbReference type="Gene3D" id="1.10.10.10">
    <property type="entry name" value="Winged helix-like DNA-binding domain superfamily/Winged helix DNA-binding domain"/>
    <property type="match status" value="1"/>
</dbReference>
<evidence type="ECO:0000256" key="1">
    <source>
        <dbReference type="ARBA" id="ARBA00023015"/>
    </source>
</evidence>
<dbReference type="Pfam" id="PF22482">
    <property type="entry name" value="AsnC_trans_reg_3"/>
    <property type="match status" value="1"/>
</dbReference>
<dbReference type="GO" id="GO:0043565">
    <property type="term" value="F:sequence-specific DNA binding"/>
    <property type="evidence" value="ECO:0007669"/>
    <property type="project" value="InterPro"/>
</dbReference>
<evidence type="ECO:0000313" key="6">
    <source>
        <dbReference type="Proteomes" id="UP000281955"/>
    </source>
</evidence>
<organism evidence="5 6">
    <name type="scientific">Motilibacter peucedani</name>
    <dbReference type="NCBI Taxonomy" id="598650"/>
    <lineage>
        <taxon>Bacteria</taxon>
        <taxon>Bacillati</taxon>
        <taxon>Actinomycetota</taxon>
        <taxon>Actinomycetes</taxon>
        <taxon>Motilibacterales</taxon>
        <taxon>Motilibacteraceae</taxon>
        <taxon>Motilibacter</taxon>
    </lineage>
</organism>
<dbReference type="PANTHER" id="PTHR30154">
    <property type="entry name" value="LEUCINE-RESPONSIVE REGULATORY PROTEIN"/>
    <property type="match status" value="1"/>
</dbReference>
<evidence type="ECO:0000256" key="3">
    <source>
        <dbReference type="ARBA" id="ARBA00023163"/>
    </source>
</evidence>
<name>A0A420XN67_9ACTN</name>
<evidence type="ECO:0000259" key="4">
    <source>
        <dbReference type="PROSITE" id="PS50956"/>
    </source>
</evidence>
<feature type="domain" description="HTH asnC-type" evidence="4">
    <location>
        <begin position="14"/>
        <end position="74"/>
    </location>
</feature>